<dbReference type="InterPro" id="IPR051713">
    <property type="entry name" value="T-cell_Activation_Regulation"/>
</dbReference>
<dbReference type="InterPro" id="IPR007110">
    <property type="entry name" value="Ig-like_dom"/>
</dbReference>
<keyword evidence="9" id="KW-0325">Glycoprotein</keyword>
<dbReference type="PROSITE" id="PS50835">
    <property type="entry name" value="IG_LIKE"/>
    <property type="match status" value="1"/>
</dbReference>
<evidence type="ECO:0000256" key="2">
    <source>
        <dbReference type="ARBA" id="ARBA00022475"/>
    </source>
</evidence>
<reference evidence="13 14" key="1">
    <citation type="submission" date="2021-06" db="EMBL/GenBank/DDBJ databases">
        <authorList>
            <person name="Palmer J.M."/>
        </authorList>
    </citation>
    <scope>NUCLEOTIDE SEQUENCE [LARGE SCALE GENOMIC DNA]</scope>
    <source>
        <strain evidence="13 14">XR_2019</strain>
        <tissue evidence="13">Muscle</tissue>
    </source>
</reference>
<evidence type="ECO:0000256" key="5">
    <source>
        <dbReference type="ARBA" id="ARBA00022989"/>
    </source>
</evidence>
<feature type="signal peptide" evidence="11">
    <location>
        <begin position="1"/>
        <end position="24"/>
    </location>
</feature>
<evidence type="ECO:0000256" key="11">
    <source>
        <dbReference type="SAM" id="SignalP"/>
    </source>
</evidence>
<keyword evidence="8" id="KW-0675">Receptor</keyword>
<sequence length="172" mass="19608">MAEQLWSFLFWCLCILTFTGKSFGDETCLVKIKTDQDVTLPCSFGTTLLDKRINWKKDGKDIFLYENGQVKPSSQDGQCKVQVSHFPDELKSGNASITIKQAKVSDSGTYICLFYEQDRILPTGRVEIKLTVDPVNITMDVYEDVILPCSFSTSLTDKRFDWKKDGEDVFFL</sequence>
<evidence type="ECO:0000256" key="1">
    <source>
        <dbReference type="ARBA" id="ARBA00004251"/>
    </source>
</evidence>
<feature type="chain" id="PRO_5046670864" description="Ig-like domain-containing protein" evidence="11">
    <location>
        <begin position="25"/>
        <end position="172"/>
    </location>
</feature>
<comment type="caution">
    <text evidence="13">The sequence shown here is derived from an EMBL/GenBank/DDBJ whole genome shotgun (WGS) entry which is preliminary data.</text>
</comment>
<dbReference type="InterPro" id="IPR013106">
    <property type="entry name" value="Ig_V-set"/>
</dbReference>
<keyword evidence="14" id="KW-1185">Reference proteome</keyword>
<evidence type="ECO:0000256" key="7">
    <source>
        <dbReference type="ARBA" id="ARBA00023157"/>
    </source>
</evidence>
<keyword evidence="7" id="KW-1015">Disulfide bond</keyword>
<keyword evidence="4 11" id="KW-0732">Signal</keyword>
<accession>A0ABV0X358</accession>
<keyword evidence="5" id="KW-1133">Transmembrane helix</keyword>
<dbReference type="InterPro" id="IPR013783">
    <property type="entry name" value="Ig-like_fold"/>
</dbReference>
<keyword evidence="3" id="KW-0812">Transmembrane</keyword>
<dbReference type="EMBL" id="JAHRIM010082625">
    <property type="protein sequence ID" value="MEQ2275742.1"/>
    <property type="molecule type" value="Genomic_DNA"/>
</dbReference>
<dbReference type="PANTHER" id="PTHR25466:SF14">
    <property type="entry name" value="BUTYROPHILIN SUBFAMILY 2 MEMBER A2-LIKE-RELATED"/>
    <property type="match status" value="1"/>
</dbReference>
<feature type="domain" description="Ig-like" evidence="12">
    <location>
        <begin position="36"/>
        <end position="112"/>
    </location>
</feature>
<dbReference type="Proteomes" id="UP001444071">
    <property type="component" value="Unassembled WGS sequence"/>
</dbReference>
<evidence type="ECO:0000313" key="13">
    <source>
        <dbReference type="EMBL" id="MEQ2275742.1"/>
    </source>
</evidence>
<protein>
    <recommendedName>
        <fullName evidence="12">Ig-like domain-containing protein</fullName>
    </recommendedName>
</protein>
<evidence type="ECO:0000259" key="12">
    <source>
        <dbReference type="PROSITE" id="PS50835"/>
    </source>
</evidence>
<evidence type="ECO:0000256" key="4">
    <source>
        <dbReference type="ARBA" id="ARBA00022729"/>
    </source>
</evidence>
<dbReference type="InterPro" id="IPR036179">
    <property type="entry name" value="Ig-like_dom_sf"/>
</dbReference>
<name>A0ABV0X358_9TELE</name>
<comment type="subcellular location">
    <subcellularLocation>
        <location evidence="1">Cell membrane</location>
        <topology evidence="1">Single-pass type I membrane protein</topology>
    </subcellularLocation>
</comment>
<organism evidence="13 14">
    <name type="scientific">Xenotaenia resolanae</name>
    <dbReference type="NCBI Taxonomy" id="208358"/>
    <lineage>
        <taxon>Eukaryota</taxon>
        <taxon>Metazoa</taxon>
        <taxon>Chordata</taxon>
        <taxon>Craniata</taxon>
        <taxon>Vertebrata</taxon>
        <taxon>Euteleostomi</taxon>
        <taxon>Actinopterygii</taxon>
        <taxon>Neopterygii</taxon>
        <taxon>Teleostei</taxon>
        <taxon>Neoteleostei</taxon>
        <taxon>Acanthomorphata</taxon>
        <taxon>Ovalentaria</taxon>
        <taxon>Atherinomorphae</taxon>
        <taxon>Cyprinodontiformes</taxon>
        <taxon>Goodeidae</taxon>
        <taxon>Xenotaenia</taxon>
    </lineage>
</organism>
<keyword evidence="10" id="KW-0393">Immunoglobulin domain</keyword>
<dbReference type="Pfam" id="PF07686">
    <property type="entry name" value="V-set"/>
    <property type="match status" value="1"/>
</dbReference>
<dbReference type="PANTHER" id="PTHR25466">
    <property type="entry name" value="T-LYMPHOCYTE ACTIVATION ANTIGEN"/>
    <property type="match status" value="1"/>
</dbReference>
<keyword evidence="6" id="KW-0472">Membrane</keyword>
<dbReference type="Gene3D" id="2.60.40.10">
    <property type="entry name" value="Immunoglobulins"/>
    <property type="match status" value="1"/>
</dbReference>
<dbReference type="SUPFAM" id="SSF48726">
    <property type="entry name" value="Immunoglobulin"/>
    <property type="match status" value="1"/>
</dbReference>
<evidence type="ECO:0000313" key="14">
    <source>
        <dbReference type="Proteomes" id="UP001444071"/>
    </source>
</evidence>
<gene>
    <name evidence="13" type="ORF">XENORESO_007969</name>
</gene>
<proteinExistence type="predicted"/>
<dbReference type="SMART" id="SM00409">
    <property type="entry name" value="IG"/>
    <property type="match status" value="1"/>
</dbReference>
<evidence type="ECO:0000256" key="3">
    <source>
        <dbReference type="ARBA" id="ARBA00022692"/>
    </source>
</evidence>
<keyword evidence="2" id="KW-1003">Cell membrane</keyword>
<evidence type="ECO:0000256" key="10">
    <source>
        <dbReference type="ARBA" id="ARBA00023319"/>
    </source>
</evidence>
<dbReference type="InterPro" id="IPR003599">
    <property type="entry name" value="Ig_sub"/>
</dbReference>
<evidence type="ECO:0000256" key="6">
    <source>
        <dbReference type="ARBA" id="ARBA00023136"/>
    </source>
</evidence>
<evidence type="ECO:0000256" key="8">
    <source>
        <dbReference type="ARBA" id="ARBA00023170"/>
    </source>
</evidence>
<evidence type="ECO:0000256" key="9">
    <source>
        <dbReference type="ARBA" id="ARBA00023180"/>
    </source>
</evidence>